<feature type="transmembrane region" description="Helical" evidence="1">
    <location>
        <begin position="93"/>
        <end position="116"/>
    </location>
</feature>
<dbReference type="Proteomes" id="UP001597277">
    <property type="component" value="Unassembled WGS sequence"/>
</dbReference>
<feature type="transmembrane region" description="Helical" evidence="1">
    <location>
        <begin position="122"/>
        <end position="143"/>
    </location>
</feature>
<comment type="caution">
    <text evidence="2">The sequence shown here is derived from an EMBL/GenBank/DDBJ whole genome shotgun (WGS) entry which is preliminary data.</text>
</comment>
<dbReference type="EMBL" id="JBHUEE010000002">
    <property type="protein sequence ID" value="MFD1717101.1"/>
    <property type="molecule type" value="Genomic_DNA"/>
</dbReference>
<evidence type="ECO:0000313" key="2">
    <source>
        <dbReference type="EMBL" id="MFD1717101.1"/>
    </source>
</evidence>
<reference evidence="3" key="1">
    <citation type="journal article" date="2019" name="Int. J. Syst. Evol. Microbiol.">
        <title>The Global Catalogue of Microorganisms (GCM) 10K type strain sequencing project: providing services to taxonomists for standard genome sequencing and annotation.</title>
        <authorList>
            <consortium name="The Broad Institute Genomics Platform"/>
            <consortium name="The Broad Institute Genome Sequencing Center for Infectious Disease"/>
            <person name="Wu L."/>
            <person name="Ma J."/>
        </authorList>
    </citation>
    <scope>NUCLEOTIDE SEQUENCE [LARGE SCALE GENOMIC DNA]</scope>
    <source>
        <strain evidence="3">JCM 17130</strain>
    </source>
</reference>
<keyword evidence="1" id="KW-1133">Transmembrane helix</keyword>
<feature type="transmembrane region" description="Helical" evidence="1">
    <location>
        <begin position="64"/>
        <end position="86"/>
    </location>
</feature>
<keyword evidence="3" id="KW-1185">Reference proteome</keyword>
<accession>A0ABW4L4X1</accession>
<protein>
    <submittedName>
        <fullName evidence="2">Uncharacterized protein</fullName>
    </submittedName>
</protein>
<gene>
    <name evidence="2" type="ORF">ACFSE6_04595</name>
</gene>
<evidence type="ECO:0000256" key="1">
    <source>
        <dbReference type="SAM" id="Phobius"/>
    </source>
</evidence>
<keyword evidence="1" id="KW-0472">Membrane</keyword>
<dbReference type="RefSeq" id="WP_388002683.1">
    <property type="nucleotide sequence ID" value="NZ_JBHUEE010000002.1"/>
</dbReference>
<keyword evidence="1" id="KW-0812">Transmembrane</keyword>
<name>A0ABW4L4X1_9MICO</name>
<proteinExistence type="predicted"/>
<evidence type="ECO:0000313" key="3">
    <source>
        <dbReference type="Proteomes" id="UP001597277"/>
    </source>
</evidence>
<sequence length="153" mass="16395">MAPEAEVRTASPAFRLAAWLQLGQAVLMELSVFLALPVLRIAGVDEEAVGERFEFVVPFFQENLYLLMVMSGVFGGLRLVGAVAVLRDRLWGLALTTIMCLVTLVLMVFLLPAGIVDGVLSGGALVLILRGWFGPASISGAGTPRRRSPGARR</sequence>
<organism evidence="2 3">
    <name type="scientific">Georgenia deserti</name>
    <dbReference type="NCBI Taxonomy" id="2093781"/>
    <lineage>
        <taxon>Bacteria</taxon>
        <taxon>Bacillati</taxon>
        <taxon>Actinomycetota</taxon>
        <taxon>Actinomycetes</taxon>
        <taxon>Micrococcales</taxon>
        <taxon>Bogoriellaceae</taxon>
        <taxon>Georgenia</taxon>
    </lineage>
</organism>
<feature type="transmembrane region" description="Helical" evidence="1">
    <location>
        <begin position="25"/>
        <end position="44"/>
    </location>
</feature>